<evidence type="ECO:0000256" key="1">
    <source>
        <dbReference type="ARBA" id="ARBA00004123"/>
    </source>
</evidence>
<feature type="compositionally biased region" description="Acidic residues" evidence="5">
    <location>
        <begin position="244"/>
        <end position="259"/>
    </location>
</feature>
<dbReference type="InterPro" id="IPR028386">
    <property type="entry name" value="CENP-C/Mif2/cnp3"/>
</dbReference>
<dbReference type="Pfam" id="PF11699">
    <property type="entry name" value="CENP-C_C"/>
    <property type="match status" value="1"/>
</dbReference>
<sequence>MPPKKFQSRTVTNPFKNKNIGRRTGKDVRAGKNIRKVAGGFENFDDYWSESDADITRDGTFIKPGTPAGSAAQAEVRATVKQDQSDCGKQTATQDAQITTSGASIQPAVLSQSQAGNVGHVKGALNPFRNKQIGRRTGKDIKAGKNIGILQGGFENFDDYWSESDADSMASFSTSTTSRRSSAARRSTVHNVQPAKTESAKKSSVPNQKDTTLTEPATTVENAGTAAVVTEEETSDSQGTGAEADCEDGGEESQEDEDAAGTGDETLVAEGHESAPRAKQQDGADGRSSQATQKDPSEDDQANSQTESEVPSSVDVQQSGRSTVDSQDSCSCAQAEESSAVESQVSGSDTDRPDQAPAKDLILPESGQVTEKNTRRKSQRNLQATSSGSSVVEITCGDSEPDSKYMGRRSSPRKTAVSVAEEQEDLPSHPEVQGHVDEATTGEDSQGEEETTPTNLEMTAGKPVSVIAPPSPTSKVNKNSQDDKITASQKPETTTDEEVSLVQPTEKANQVKVAESVSAAVQLVTDHDIGLGVHSQTSVSHSQVGQMTTTAPSPEPMTQKSSIYVSIAGDVTGSITRQDSEALSPGPRLFGTRKRLSYSYAASPEKAEQTKKKEKKSKGNLPREPTIPEHHQETQDSDEKELPHNAPLSQSSASETGMFVSLATKSTHQDKTQATITHVSVSDDENEFEILDDSKIYNTKVKKEHKQSAKATNASQRKRTTSRSAHAGDSDEVEKTADKPKKDTKKPKASEKQSVSGHESEIHRQKNNRTTQRKQKNKKSLEEPEDLPDGEQECLAEDKPDAQTQSRKKQMKRSKEDQSEDLAANNQEKSGKTTDTQTTKKKLKTAKTQDDETEKEDNTSMHTEKTGKRAKRRDSNTEPGSVQVSKTQRKRGRLVKTKHIEAAEDVCSADDQKAIDTITHSETEIDADELTPKKQQKRSKSQGKVNTAEEADNTTKSRQNNQTRKRVRPSTSSRGVAMSVMEEAFPEKEDGVDGESPVELEAETAESQTPATPCLSRIEVGDSALKSGISFRRLSHHPTSNSVKRSRRHLSVGESHEILPDDIATPPILKQSRRSDTDTPLTHPKQRSGLTSCVRQPEESAEDMPSRRNDRRVTISNIVTHHELSSPASPGTSGEVSDATVLPSMSTTPVHYFHLSSPVSEPQEHDWEKKIIQPQHNTASGLRRSQRTRVKALEWYKNERIIYDRRKSGPVIVAVQPSKERVYLEQESLKRRRRRQGYLVRKKQQLTRGKAARRLSTQVPVPEDVQLTPRTEVTVLHPHTREAVHMACFNPASMATEMGPRGDDPLPDDPYTMKLLTQQRLFTTGVLTLAPAAEKPLQRAISTAVVFSVTFGKILVTINTASKIMETGDHFFVPGGTVYKLKNLRKEAATLTFTNLMMDAVEQPTEQPSEQVGEQQEESSEH</sequence>
<feature type="region of interest" description="Disordered" evidence="5">
    <location>
        <begin position="1035"/>
        <end position="1110"/>
    </location>
</feature>
<dbReference type="SUPFAM" id="SSF51182">
    <property type="entry name" value="RmlC-like cupins"/>
    <property type="match status" value="1"/>
</dbReference>
<dbReference type="InterPro" id="IPR011051">
    <property type="entry name" value="RmlC_Cupin_sf"/>
</dbReference>
<feature type="compositionally biased region" description="Low complexity" evidence="5">
    <location>
        <begin position="535"/>
        <end position="546"/>
    </location>
</feature>
<feature type="compositionally biased region" description="Basic and acidic residues" evidence="5">
    <location>
        <begin position="270"/>
        <end position="285"/>
    </location>
</feature>
<feature type="compositionally biased region" description="Polar residues" evidence="5">
    <location>
        <begin position="877"/>
        <end position="886"/>
    </location>
</feature>
<evidence type="ECO:0000259" key="6">
    <source>
        <dbReference type="Pfam" id="PF11699"/>
    </source>
</evidence>
<dbReference type="GO" id="GO:0005634">
    <property type="term" value="C:nucleus"/>
    <property type="evidence" value="ECO:0007669"/>
    <property type="project" value="UniProtKB-SubCell"/>
</dbReference>
<name>A0ABD0LRX1_9CAEN</name>
<feature type="compositionally biased region" description="Basic and acidic residues" evidence="5">
    <location>
        <begin position="910"/>
        <end position="923"/>
    </location>
</feature>
<proteinExistence type="inferred from homology"/>
<evidence type="ECO:0000256" key="2">
    <source>
        <dbReference type="ARBA" id="ARBA00010291"/>
    </source>
</evidence>
<feature type="region of interest" description="Disordered" evidence="5">
    <location>
        <begin position="1403"/>
        <end position="1422"/>
    </location>
</feature>
<dbReference type="InterPro" id="IPR014710">
    <property type="entry name" value="RmlC-like_jellyroll"/>
</dbReference>
<feature type="region of interest" description="Disordered" evidence="5">
    <location>
        <begin position="1"/>
        <end position="28"/>
    </location>
</feature>
<feature type="compositionally biased region" description="Basic residues" evidence="5">
    <location>
        <begin position="887"/>
        <end position="897"/>
    </location>
</feature>
<accession>A0ABD0LRX1</accession>
<dbReference type="GO" id="GO:0000779">
    <property type="term" value="C:condensed chromosome, centromeric region"/>
    <property type="evidence" value="ECO:0007669"/>
    <property type="project" value="UniProtKB-ARBA"/>
</dbReference>
<gene>
    <name evidence="7" type="ORF">BaRGS_00006605</name>
</gene>
<feature type="compositionally biased region" description="Basic and acidic residues" evidence="5">
    <location>
        <begin position="856"/>
        <end position="867"/>
    </location>
</feature>
<evidence type="ECO:0000256" key="5">
    <source>
        <dbReference type="SAM" id="MobiDB-lite"/>
    </source>
</evidence>
<evidence type="ECO:0000256" key="4">
    <source>
        <dbReference type="ARBA" id="ARBA00023242"/>
    </source>
</evidence>
<evidence type="ECO:0000313" key="7">
    <source>
        <dbReference type="EMBL" id="KAK7502241.1"/>
    </source>
</evidence>
<dbReference type="EMBL" id="JACVVK020000027">
    <property type="protein sequence ID" value="KAK7502241.1"/>
    <property type="molecule type" value="Genomic_DNA"/>
</dbReference>
<evidence type="ECO:0000313" key="8">
    <source>
        <dbReference type="Proteomes" id="UP001519460"/>
    </source>
</evidence>
<feature type="compositionally biased region" description="Basic and acidic residues" evidence="5">
    <location>
        <begin position="426"/>
        <end position="438"/>
    </location>
</feature>
<comment type="caution">
    <text evidence="7">The sequence shown here is derived from an EMBL/GenBank/DDBJ whole genome shotgun (WGS) entry which is preliminary data.</text>
</comment>
<feature type="compositionally biased region" description="Basic and acidic residues" evidence="5">
    <location>
        <begin position="726"/>
        <end position="751"/>
    </location>
</feature>
<feature type="compositionally biased region" description="Polar residues" evidence="5">
    <location>
        <begin position="189"/>
        <end position="222"/>
    </location>
</feature>
<comment type="subcellular location">
    <subcellularLocation>
        <location evidence="1">Nucleus</location>
    </subcellularLocation>
</comment>
<dbReference type="Gene3D" id="2.60.120.10">
    <property type="entry name" value="Jelly Rolls"/>
    <property type="match status" value="1"/>
</dbReference>
<dbReference type="InterPro" id="IPR025974">
    <property type="entry name" value="Mif2/CENP-C_cupin"/>
</dbReference>
<feature type="compositionally biased region" description="Polar residues" evidence="5">
    <location>
        <begin position="547"/>
        <end position="560"/>
    </location>
</feature>
<feature type="compositionally biased region" description="Polar residues" evidence="5">
    <location>
        <begin position="380"/>
        <end position="392"/>
    </location>
</feature>
<dbReference type="PANTHER" id="PTHR16684:SF11">
    <property type="entry name" value="CENTROMERE PROTEIN C"/>
    <property type="match status" value="1"/>
</dbReference>
<feature type="domain" description="Mif2/CENP-C cupin" evidence="6">
    <location>
        <begin position="1314"/>
        <end position="1394"/>
    </location>
</feature>
<keyword evidence="8" id="KW-1185">Reference proteome</keyword>
<feature type="compositionally biased region" description="Basic residues" evidence="5">
    <location>
        <begin position="765"/>
        <end position="778"/>
    </location>
</feature>
<feature type="compositionally biased region" description="Acidic residues" evidence="5">
    <location>
        <begin position="682"/>
        <end position="691"/>
    </location>
</feature>
<feature type="compositionally biased region" description="Acidic residues" evidence="5">
    <location>
        <begin position="783"/>
        <end position="795"/>
    </location>
</feature>
<dbReference type="GO" id="GO:0003677">
    <property type="term" value="F:DNA binding"/>
    <property type="evidence" value="ECO:0007669"/>
    <property type="project" value="UniProtKB-KW"/>
</dbReference>
<comment type="similarity">
    <text evidence="2">Belongs to the CENP-C/MIF2 family.</text>
</comment>
<reference evidence="7 8" key="1">
    <citation type="journal article" date="2023" name="Sci. Data">
        <title>Genome assembly of the Korean intertidal mud-creeper Batillaria attramentaria.</title>
        <authorList>
            <person name="Patra A.K."/>
            <person name="Ho P.T."/>
            <person name="Jun S."/>
            <person name="Lee S.J."/>
            <person name="Kim Y."/>
            <person name="Won Y.J."/>
        </authorList>
    </citation>
    <scope>NUCLEOTIDE SEQUENCE [LARGE SCALE GENOMIC DNA]</scope>
    <source>
        <strain evidence="7">Wonlab-2016</strain>
    </source>
</reference>
<feature type="compositionally biased region" description="Low complexity" evidence="5">
    <location>
        <begin position="329"/>
        <end position="346"/>
    </location>
</feature>
<feature type="region of interest" description="Disordered" evidence="5">
    <location>
        <begin position="166"/>
        <end position="509"/>
    </location>
</feature>
<feature type="compositionally biased region" description="Low complexity" evidence="5">
    <location>
        <begin position="167"/>
        <end position="186"/>
    </location>
</feature>
<feature type="region of interest" description="Disordered" evidence="5">
    <location>
        <begin position="535"/>
        <end position="560"/>
    </location>
</feature>
<feature type="region of interest" description="Disordered" evidence="5">
    <location>
        <begin position="575"/>
        <end position="1011"/>
    </location>
</feature>
<evidence type="ECO:0000256" key="3">
    <source>
        <dbReference type="ARBA" id="ARBA00023125"/>
    </source>
</evidence>
<protein>
    <recommendedName>
        <fullName evidence="6">Mif2/CENP-C cupin domain-containing protein</fullName>
    </recommendedName>
</protein>
<keyword evidence="4" id="KW-0539">Nucleus</keyword>
<feature type="compositionally biased region" description="Polar residues" evidence="5">
    <location>
        <begin position="302"/>
        <end position="328"/>
    </location>
</feature>
<dbReference type="Proteomes" id="UP001519460">
    <property type="component" value="Unassembled WGS sequence"/>
</dbReference>
<organism evidence="7 8">
    <name type="scientific">Batillaria attramentaria</name>
    <dbReference type="NCBI Taxonomy" id="370345"/>
    <lineage>
        <taxon>Eukaryota</taxon>
        <taxon>Metazoa</taxon>
        <taxon>Spiralia</taxon>
        <taxon>Lophotrochozoa</taxon>
        <taxon>Mollusca</taxon>
        <taxon>Gastropoda</taxon>
        <taxon>Caenogastropoda</taxon>
        <taxon>Sorbeoconcha</taxon>
        <taxon>Cerithioidea</taxon>
        <taxon>Batillariidae</taxon>
        <taxon>Batillaria</taxon>
    </lineage>
</organism>
<dbReference type="PANTHER" id="PTHR16684">
    <property type="entry name" value="CENTROMERE PROTEIN C"/>
    <property type="match status" value="1"/>
</dbReference>
<keyword evidence="3" id="KW-0238">DNA-binding</keyword>
<feature type="compositionally biased region" description="Acidic residues" evidence="5">
    <location>
        <begin position="992"/>
        <end position="1004"/>
    </location>
</feature>